<comment type="caution">
    <text evidence="1">The sequence shown here is derived from an EMBL/GenBank/DDBJ whole genome shotgun (WGS) entry which is preliminary data.</text>
</comment>
<evidence type="ECO:0000313" key="2">
    <source>
        <dbReference type="Proteomes" id="UP000606974"/>
    </source>
</evidence>
<organism evidence="1 2">
    <name type="scientific">Endocarpon pusillum</name>
    <dbReference type="NCBI Taxonomy" id="364733"/>
    <lineage>
        <taxon>Eukaryota</taxon>
        <taxon>Fungi</taxon>
        <taxon>Dikarya</taxon>
        <taxon>Ascomycota</taxon>
        <taxon>Pezizomycotina</taxon>
        <taxon>Eurotiomycetes</taxon>
        <taxon>Chaetothyriomycetidae</taxon>
        <taxon>Verrucariales</taxon>
        <taxon>Verrucariaceae</taxon>
        <taxon>Endocarpon</taxon>
    </lineage>
</organism>
<reference evidence="1" key="1">
    <citation type="submission" date="2020-02" db="EMBL/GenBank/DDBJ databases">
        <authorList>
            <person name="Palmer J.M."/>
        </authorList>
    </citation>
    <scope>NUCLEOTIDE SEQUENCE</scope>
    <source>
        <strain evidence="1">EPUS1.4</strain>
        <tissue evidence="1">Thallus</tissue>
    </source>
</reference>
<dbReference type="AlphaFoldDB" id="A0A8H7AJZ7"/>
<dbReference type="Proteomes" id="UP000606974">
    <property type="component" value="Unassembled WGS sequence"/>
</dbReference>
<proteinExistence type="predicted"/>
<gene>
    <name evidence="1" type="ORF">GJ744_009348</name>
</gene>
<evidence type="ECO:0000313" key="1">
    <source>
        <dbReference type="EMBL" id="KAF7508357.1"/>
    </source>
</evidence>
<dbReference type="EMBL" id="JAACFV010000055">
    <property type="protein sequence ID" value="KAF7508357.1"/>
    <property type="molecule type" value="Genomic_DNA"/>
</dbReference>
<name>A0A8H7AJZ7_9EURO</name>
<accession>A0A8H7AJZ7</accession>
<keyword evidence="2" id="KW-1185">Reference proteome</keyword>
<protein>
    <submittedName>
        <fullName evidence="1">Uncharacterized protein</fullName>
    </submittedName>
</protein>
<sequence length="85" mass="9398">MYSTRLWLPGSYVANLSEQDPVHTTLSTWFTFRGRYNGIALYGLSQDPEISVIHKNCLNRLATAFGTPAKLKPTFTIVSAGCNGM</sequence>